<feature type="transmembrane region" description="Helical" evidence="6">
    <location>
        <begin position="16"/>
        <end position="34"/>
    </location>
</feature>
<feature type="transmembrane region" description="Helical" evidence="6">
    <location>
        <begin position="385"/>
        <end position="406"/>
    </location>
</feature>
<sequence>MDSSLKNNGKVSQKRAWYIVLISSLMGCSISSAFPQFSMTVTNVAQTTGLAESFLLTSDTVKSAAIVAAMLCSGFMYKKLGARITFIIALICTVLPQFLLPFVSSPAIFMFLKIMQGFASVIFPVFLLIIMDVISERQSGLATAIFNGIFYSGGGVGGTIAGFFIAKSGWISSYFALGIIELIIGLVWLFTVKDTASGQQEEETLNEKTSSLHLLKMPVVWLLIVAFISTTFVIQAITVDMPLFSEWLGYDEMETGKINTAVTIGLLAACLISGKISDMVAIRMSNKGKARILVMAVGPIIIILSSLMLILLDLTSFGLFYVTALLFSFGGSWGLGTFYSILPEIFDDDKLPIVTGLAGGAGDMGMPAAPLLVGVIFGARGMWHLGWAVCIAIAVLSLLACILLLGNKKIRTPQKQA</sequence>
<protein>
    <submittedName>
        <fullName evidence="8">MFS transporter</fullName>
    </submittedName>
</protein>
<dbReference type="InterPro" id="IPR036259">
    <property type="entry name" value="MFS_trans_sf"/>
</dbReference>
<proteinExistence type="predicted"/>
<dbReference type="PANTHER" id="PTHR11662:SF399">
    <property type="entry name" value="FI19708P1-RELATED"/>
    <property type="match status" value="1"/>
</dbReference>
<evidence type="ECO:0000256" key="2">
    <source>
        <dbReference type="ARBA" id="ARBA00022448"/>
    </source>
</evidence>
<reference evidence="8" key="2">
    <citation type="journal article" date="2021" name="PeerJ">
        <title>Extensive microbial diversity within the chicken gut microbiome revealed by metagenomics and culture.</title>
        <authorList>
            <person name="Gilroy R."/>
            <person name="Ravi A."/>
            <person name="Getino M."/>
            <person name="Pursley I."/>
            <person name="Horton D.L."/>
            <person name="Alikhan N.F."/>
            <person name="Baker D."/>
            <person name="Gharbi K."/>
            <person name="Hall N."/>
            <person name="Watson M."/>
            <person name="Adriaenssens E.M."/>
            <person name="Foster-Nyarko E."/>
            <person name="Jarju S."/>
            <person name="Secka A."/>
            <person name="Antonio M."/>
            <person name="Oren A."/>
            <person name="Chaudhuri R.R."/>
            <person name="La Ragione R."/>
            <person name="Hildebrand F."/>
            <person name="Pallen M.J."/>
        </authorList>
    </citation>
    <scope>NUCLEOTIDE SEQUENCE</scope>
    <source>
        <strain evidence="8">CHK176-22527</strain>
    </source>
</reference>
<dbReference type="InterPro" id="IPR020846">
    <property type="entry name" value="MFS_dom"/>
</dbReference>
<feature type="transmembrane region" description="Helical" evidence="6">
    <location>
        <begin position="292"/>
        <end position="312"/>
    </location>
</feature>
<keyword evidence="4 6" id="KW-1133">Transmembrane helix</keyword>
<evidence type="ECO:0000313" key="9">
    <source>
        <dbReference type="Proteomes" id="UP000824159"/>
    </source>
</evidence>
<dbReference type="AlphaFoldDB" id="A0A9D1HBR5"/>
<evidence type="ECO:0000259" key="7">
    <source>
        <dbReference type="PROSITE" id="PS50850"/>
    </source>
</evidence>
<feature type="transmembrane region" description="Helical" evidence="6">
    <location>
        <begin position="171"/>
        <end position="190"/>
    </location>
</feature>
<comment type="caution">
    <text evidence="8">The sequence shown here is derived from an EMBL/GenBank/DDBJ whole genome shotgun (WGS) entry which is preliminary data.</text>
</comment>
<dbReference type="PANTHER" id="PTHR11662">
    <property type="entry name" value="SOLUTE CARRIER FAMILY 17"/>
    <property type="match status" value="1"/>
</dbReference>
<dbReference type="Gene3D" id="1.20.1250.20">
    <property type="entry name" value="MFS general substrate transporter like domains"/>
    <property type="match status" value="2"/>
</dbReference>
<keyword evidence="2" id="KW-0813">Transport</keyword>
<feature type="domain" description="Major facilitator superfamily (MFS) profile" evidence="7">
    <location>
        <begin position="1"/>
        <end position="409"/>
    </location>
</feature>
<evidence type="ECO:0000256" key="1">
    <source>
        <dbReference type="ARBA" id="ARBA00004651"/>
    </source>
</evidence>
<dbReference type="SUPFAM" id="SSF103473">
    <property type="entry name" value="MFS general substrate transporter"/>
    <property type="match status" value="1"/>
</dbReference>
<dbReference type="EMBL" id="DVLX01000037">
    <property type="protein sequence ID" value="HIT99313.1"/>
    <property type="molecule type" value="Genomic_DNA"/>
</dbReference>
<evidence type="ECO:0000256" key="5">
    <source>
        <dbReference type="ARBA" id="ARBA00023136"/>
    </source>
</evidence>
<keyword evidence="5 6" id="KW-0472">Membrane</keyword>
<accession>A0A9D1HBR5</accession>
<dbReference type="PROSITE" id="PS51257">
    <property type="entry name" value="PROKAR_LIPOPROTEIN"/>
    <property type="match status" value="1"/>
</dbReference>
<name>A0A9D1HBR5_9FIRM</name>
<comment type="subcellular location">
    <subcellularLocation>
        <location evidence="1">Cell membrane</location>
        <topology evidence="1">Multi-pass membrane protein</topology>
    </subcellularLocation>
</comment>
<dbReference type="InterPro" id="IPR011701">
    <property type="entry name" value="MFS"/>
</dbReference>
<evidence type="ECO:0000256" key="4">
    <source>
        <dbReference type="ARBA" id="ARBA00022989"/>
    </source>
</evidence>
<evidence type="ECO:0000256" key="6">
    <source>
        <dbReference type="SAM" id="Phobius"/>
    </source>
</evidence>
<feature type="transmembrane region" description="Helical" evidence="6">
    <location>
        <begin position="258"/>
        <end position="280"/>
    </location>
</feature>
<organism evidence="8 9">
    <name type="scientific">Candidatus Allocopromorpha excrementavium</name>
    <dbReference type="NCBI Taxonomy" id="2840741"/>
    <lineage>
        <taxon>Bacteria</taxon>
        <taxon>Bacillati</taxon>
        <taxon>Bacillota</taxon>
        <taxon>Clostridia</taxon>
        <taxon>Eubacteriales</taxon>
        <taxon>Eubacteriaceae</taxon>
        <taxon>Eubacteriaceae incertae sedis</taxon>
        <taxon>Candidatus Allocopromorpha</taxon>
    </lineage>
</organism>
<feature type="transmembrane region" description="Helical" evidence="6">
    <location>
        <begin position="354"/>
        <end position="379"/>
    </location>
</feature>
<keyword evidence="3 6" id="KW-0812">Transmembrane</keyword>
<evidence type="ECO:0000313" key="8">
    <source>
        <dbReference type="EMBL" id="HIT99313.1"/>
    </source>
</evidence>
<feature type="transmembrane region" description="Helical" evidence="6">
    <location>
        <begin position="219"/>
        <end position="238"/>
    </location>
</feature>
<dbReference type="Proteomes" id="UP000824159">
    <property type="component" value="Unassembled WGS sequence"/>
</dbReference>
<feature type="transmembrane region" description="Helical" evidence="6">
    <location>
        <begin position="54"/>
        <end position="77"/>
    </location>
</feature>
<dbReference type="GO" id="GO:0022857">
    <property type="term" value="F:transmembrane transporter activity"/>
    <property type="evidence" value="ECO:0007669"/>
    <property type="project" value="InterPro"/>
</dbReference>
<dbReference type="PROSITE" id="PS50850">
    <property type="entry name" value="MFS"/>
    <property type="match status" value="1"/>
</dbReference>
<feature type="transmembrane region" description="Helical" evidence="6">
    <location>
        <begin position="318"/>
        <end position="342"/>
    </location>
</feature>
<dbReference type="Pfam" id="PF07690">
    <property type="entry name" value="MFS_1"/>
    <property type="match status" value="1"/>
</dbReference>
<feature type="transmembrane region" description="Helical" evidence="6">
    <location>
        <begin position="84"/>
        <end position="102"/>
    </location>
</feature>
<feature type="transmembrane region" description="Helical" evidence="6">
    <location>
        <begin position="141"/>
        <end position="165"/>
    </location>
</feature>
<feature type="transmembrane region" description="Helical" evidence="6">
    <location>
        <begin position="108"/>
        <end position="129"/>
    </location>
</feature>
<reference evidence="8" key="1">
    <citation type="submission" date="2020-10" db="EMBL/GenBank/DDBJ databases">
        <authorList>
            <person name="Gilroy R."/>
        </authorList>
    </citation>
    <scope>NUCLEOTIDE SEQUENCE</scope>
    <source>
        <strain evidence="8">CHK176-22527</strain>
    </source>
</reference>
<evidence type="ECO:0000256" key="3">
    <source>
        <dbReference type="ARBA" id="ARBA00022692"/>
    </source>
</evidence>
<dbReference type="GO" id="GO:0005886">
    <property type="term" value="C:plasma membrane"/>
    <property type="evidence" value="ECO:0007669"/>
    <property type="project" value="UniProtKB-SubCell"/>
</dbReference>
<dbReference type="InterPro" id="IPR050382">
    <property type="entry name" value="MFS_Na/Anion_cotransporter"/>
</dbReference>
<gene>
    <name evidence="8" type="ORF">IAD12_03560</name>
</gene>